<proteinExistence type="predicted"/>
<dbReference type="AlphaFoldDB" id="A0A8S4QTN6"/>
<accession>A0A8S4QTN6</accession>
<name>A0A8S4QTN6_9NEOP</name>
<comment type="caution">
    <text evidence="1">The sequence shown here is derived from an EMBL/GenBank/DDBJ whole genome shotgun (WGS) entry which is preliminary data.</text>
</comment>
<evidence type="ECO:0000313" key="1">
    <source>
        <dbReference type="EMBL" id="CAH2217835.1"/>
    </source>
</evidence>
<dbReference type="EMBL" id="CAKXAJ010018637">
    <property type="protein sequence ID" value="CAH2217835.1"/>
    <property type="molecule type" value="Genomic_DNA"/>
</dbReference>
<sequence>MVLTYGGSPTGNGRRPLIKYNTREFPHPAPEHSANDVVQQTPEIVGTSVGTSVKTIYSVLREYKKAGRVCSPVPPKPRRSILGKLDEASAAAIKEIVKRVTSDDGIIPTEKVRVVICEDASLPNYSRTTLYRILKGLNLFKGKVEKDKNK</sequence>
<reference evidence="1" key="1">
    <citation type="submission" date="2022-03" db="EMBL/GenBank/DDBJ databases">
        <authorList>
            <person name="Lindestad O."/>
        </authorList>
    </citation>
    <scope>NUCLEOTIDE SEQUENCE</scope>
</reference>
<protein>
    <submittedName>
        <fullName evidence="1">Jg21881 protein</fullName>
    </submittedName>
</protein>
<evidence type="ECO:0000313" key="2">
    <source>
        <dbReference type="Proteomes" id="UP000838756"/>
    </source>
</evidence>
<organism evidence="1 2">
    <name type="scientific">Pararge aegeria aegeria</name>
    <dbReference type="NCBI Taxonomy" id="348720"/>
    <lineage>
        <taxon>Eukaryota</taxon>
        <taxon>Metazoa</taxon>
        <taxon>Ecdysozoa</taxon>
        <taxon>Arthropoda</taxon>
        <taxon>Hexapoda</taxon>
        <taxon>Insecta</taxon>
        <taxon>Pterygota</taxon>
        <taxon>Neoptera</taxon>
        <taxon>Endopterygota</taxon>
        <taxon>Lepidoptera</taxon>
        <taxon>Glossata</taxon>
        <taxon>Ditrysia</taxon>
        <taxon>Papilionoidea</taxon>
        <taxon>Nymphalidae</taxon>
        <taxon>Satyrinae</taxon>
        <taxon>Satyrini</taxon>
        <taxon>Parargina</taxon>
        <taxon>Pararge</taxon>
    </lineage>
</organism>
<gene>
    <name evidence="1" type="primary">jg21881</name>
    <name evidence="1" type="ORF">PAEG_LOCUS5716</name>
</gene>
<keyword evidence="2" id="KW-1185">Reference proteome</keyword>
<dbReference type="OrthoDB" id="10039611at2759"/>
<dbReference type="Proteomes" id="UP000838756">
    <property type="component" value="Unassembled WGS sequence"/>
</dbReference>